<evidence type="ECO:0000256" key="13">
    <source>
        <dbReference type="SAM" id="Coils"/>
    </source>
</evidence>
<name>A0AAV0BQ43_PHAPC</name>
<dbReference type="PANTHER" id="PTHR28012">
    <property type="entry name" value="NUCLEAR FUSION PROTEIN KAR5"/>
    <property type="match status" value="1"/>
</dbReference>
<keyword evidence="12" id="KW-0539">Nucleus</keyword>
<keyword evidence="11" id="KW-0325">Glycoprotein</keyword>
<evidence type="ECO:0000256" key="9">
    <source>
        <dbReference type="ARBA" id="ARBA00022989"/>
    </source>
</evidence>
<evidence type="ECO:0000256" key="10">
    <source>
        <dbReference type="ARBA" id="ARBA00023136"/>
    </source>
</evidence>
<evidence type="ECO:0000256" key="4">
    <source>
        <dbReference type="ARBA" id="ARBA00010473"/>
    </source>
</evidence>
<evidence type="ECO:0000256" key="1">
    <source>
        <dbReference type="ARBA" id="ARBA00003389"/>
    </source>
</evidence>
<dbReference type="InterPro" id="IPR007292">
    <property type="entry name" value="Nuclear_fusion_Kar5"/>
</dbReference>
<dbReference type="PANTHER" id="PTHR28012:SF1">
    <property type="entry name" value="NUCLEAR FUSION PROTEIN KAR5"/>
    <property type="match status" value="1"/>
</dbReference>
<evidence type="ECO:0000256" key="11">
    <source>
        <dbReference type="ARBA" id="ARBA00023180"/>
    </source>
</evidence>
<keyword evidence="6" id="KW-0812">Transmembrane</keyword>
<dbReference type="Proteomes" id="UP001153365">
    <property type="component" value="Unassembled WGS sequence"/>
</dbReference>
<feature type="compositionally biased region" description="Polar residues" evidence="14">
    <location>
        <begin position="174"/>
        <end position="185"/>
    </location>
</feature>
<keyword evidence="10" id="KW-0472">Membrane</keyword>
<proteinExistence type="inferred from homology"/>
<comment type="caution">
    <text evidence="15">The sequence shown here is derived from an EMBL/GenBank/DDBJ whole genome shotgun (WGS) entry which is preliminary data.</text>
</comment>
<evidence type="ECO:0000256" key="6">
    <source>
        <dbReference type="ARBA" id="ARBA00022692"/>
    </source>
</evidence>
<reference evidence="15" key="1">
    <citation type="submission" date="2022-06" db="EMBL/GenBank/DDBJ databases">
        <authorList>
            <consortium name="SYNGENTA / RWTH Aachen University"/>
        </authorList>
    </citation>
    <scope>NUCLEOTIDE SEQUENCE</scope>
</reference>
<evidence type="ECO:0000256" key="2">
    <source>
        <dbReference type="ARBA" id="ARBA00004126"/>
    </source>
</evidence>
<comment type="similarity">
    <text evidence="4">Belongs to the KAR5 family.</text>
</comment>
<accession>A0AAV0BQ43</accession>
<dbReference type="GO" id="GO:0031965">
    <property type="term" value="C:nuclear membrane"/>
    <property type="evidence" value="ECO:0007669"/>
    <property type="project" value="UniProtKB-SubCell"/>
</dbReference>
<keyword evidence="16" id="KW-1185">Reference proteome</keyword>
<comment type="subcellular location">
    <subcellularLocation>
        <location evidence="3">Endoplasmic reticulum membrane</location>
    </subcellularLocation>
    <subcellularLocation>
        <location evidence="2">Nucleus membrane</location>
    </subcellularLocation>
</comment>
<keyword evidence="8" id="KW-0256">Endoplasmic reticulum</keyword>
<evidence type="ECO:0000256" key="7">
    <source>
        <dbReference type="ARBA" id="ARBA00022729"/>
    </source>
</evidence>
<dbReference type="EMBL" id="CALTRL010005904">
    <property type="protein sequence ID" value="CAH7687718.1"/>
    <property type="molecule type" value="Genomic_DNA"/>
</dbReference>
<evidence type="ECO:0000256" key="8">
    <source>
        <dbReference type="ARBA" id="ARBA00022824"/>
    </source>
</evidence>
<keyword evidence="13" id="KW-0175">Coiled coil</keyword>
<keyword evidence="7" id="KW-0732">Signal</keyword>
<keyword evidence="9" id="KW-1133">Transmembrane helix</keyword>
<dbReference type="AlphaFoldDB" id="A0AAV0BQ43"/>
<feature type="region of interest" description="Disordered" evidence="14">
    <location>
        <begin position="174"/>
        <end position="199"/>
    </location>
</feature>
<evidence type="ECO:0000256" key="5">
    <source>
        <dbReference type="ARBA" id="ARBA00022459"/>
    </source>
</evidence>
<keyword evidence="5" id="KW-0415">Karyogamy</keyword>
<feature type="compositionally biased region" description="Basic and acidic residues" evidence="14">
    <location>
        <begin position="186"/>
        <end position="199"/>
    </location>
</feature>
<feature type="coiled-coil region" evidence="13">
    <location>
        <begin position="243"/>
        <end position="272"/>
    </location>
</feature>
<evidence type="ECO:0000313" key="15">
    <source>
        <dbReference type="EMBL" id="CAH7687718.1"/>
    </source>
</evidence>
<evidence type="ECO:0000256" key="14">
    <source>
        <dbReference type="SAM" id="MobiDB-lite"/>
    </source>
</evidence>
<gene>
    <name evidence="15" type="ORF">PPACK8108_LOCUS22548</name>
</gene>
<evidence type="ECO:0000313" key="16">
    <source>
        <dbReference type="Proteomes" id="UP001153365"/>
    </source>
</evidence>
<dbReference type="GO" id="GO:0048288">
    <property type="term" value="P:nuclear membrane fusion involved in karyogamy"/>
    <property type="evidence" value="ECO:0007669"/>
    <property type="project" value="InterPro"/>
</dbReference>
<evidence type="ECO:0000256" key="12">
    <source>
        <dbReference type="ARBA" id="ARBA00023242"/>
    </source>
</evidence>
<sequence length="422" mass="49512">MKVFFPVVKPIHLLLILLTTTFQINTIKIFDQLVSLASSPFNNNLRGPTVSIDFKKNQLNQKKSHQDEDFERYFNNIDRSDLEGLKELDQIQLKLNQLIRTESVSSSSELLENIPEYKKKSCYEALLENFPNCSVLSGSNSNRICFAIRLTICELVSNSINVPRECTLWLQSTSKHGSDECNNNDKLNDVDGHEREEEDRDGKRKACVIALHNSPQFWSSFSELLEDLKSRTSLISSQLIKSFKLLLNQLDKSREERRRDEDQRELRAFEKLKVDLIAELRDEMDHRIDKSLSNSFDVEFSRRKNETFERQWSERLFKDLKSFEGQRDLDLIQIFKDHIKQEIMMHLSKEVRKILKEDLKEIREDLKLILRNTDRDFQMEFVQSQIDETLSSGIKKVLDSVNSRNLEVVESNLNIQSQKFVK</sequence>
<comment type="function">
    <text evidence="1">Required for nuclear membrane fusion during karyogamy.</text>
</comment>
<evidence type="ECO:0000256" key="3">
    <source>
        <dbReference type="ARBA" id="ARBA00004586"/>
    </source>
</evidence>
<organism evidence="15 16">
    <name type="scientific">Phakopsora pachyrhizi</name>
    <name type="common">Asian soybean rust disease fungus</name>
    <dbReference type="NCBI Taxonomy" id="170000"/>
    <lineage>
        <taxon>Eukaryota</taxon>
        <taxon>Fungi</taxon>
        <taxon>Dikarya</taxon>
        <taxon>Basidiomycota</taxon>
        <taxon>Pucciniomycotina</taxon>
        <taxon>Pucciniomycetes</taxon>
        <taxon>Pucciniales</taxon>
        <taxon>Phakopsoraceae</taxon>
        <taxon>Phakopsora</taxon>
    </lineage>
</organism>
<dbReference type="GO" id="GO:0005789">
    <property type="term" value="C:endoplasmic reticulum membrane"/>
    <property type="evidence" value="ECO:0007669"/>
    <property type="project" value="UniProtKB-SubCell"/>
</dbReference>
<dbReference type="GO" id="GO:0000742">
    <property type="term" value="P:karyogamy involved in conjugation with cellular fusion"/>
    <property type="evidence" value="ECO:0007669"/>
    <property type="project" value="InterPro"/>
</dbReference>
<protein>
    <submittedName>
        <fullName evidence="15">Expressed protein</fullName>
    </submittedName>
</protein>